<dbReference type="GO" id="GO:0046872">
    <property type="term" value="F:metal ion binding"/>
    <property type="evidence" value="ECO:0007669"/>
    <property type="project" value="UniProtKB-KW"/>
</dbReference>
<feature type="region of interest" description="Disordered" evidence="16">
    <location>
        <begin position="109"/>
        <end position="129"/>
    </location>
</feature>
<feature type="binding site" evidence="14">
    <location>
        <position position="272"/>
    </location>
    <ligand>
        <name>Ca(2+)</name>
        <dbReference type="ChEBI" id="CHEBI:29108"/>
        <label>1</label>
    </ligand>
</feature>
<reference evidence="23" key="1">
    <citation type="submission" date="2022-01" db="EMBL/GenBank/DDBJ databases">
        <authorList>
            <person name="King R."/>
        </authorList>
    </citation>
    <scope>NUCLEOTIDE SEQUENCE</scope>
</reference>
<feature type="domain" description="Peptidase M12B propeptide" evidence="19">
    <location>
        <begin position="37"/>
        <end position="130"/>
    </location>
</feature>
<dbReference type="Pfam" id="PF01421">
    <property type="entry name" value="Reprolysin"/>
    <property type="match status" value="1"/>
</dbReference>
<feature type="binding site" evidence="14">
    <location>
        <position position="360"/>
    </location>
    <ligand>
        <name>Ca(2+)</name>
        <dbReference type="ChEBI" id="CHEBI:29108"/>
        <label>1</label>
    </ligand>
</feature>
<dbReference type="GO" id="GO:0006508">
    <property type="term" value="P:proteolysis"/>
    <property type="evidence" value="ECO:0007669"/>
    <property type="project" value="UniProtKB-KW"/>
</dbReference>
<evidence type="ECO:0000313" key="24">
    <source>
        <dbReference type="Proteomes" id="UP001153620"/>
    </source>
</evidence>
<comment type="cofactor">
    <cofactor evidence="14">
        <name>Zn(2+)</name>
        <dbReference type="ChEBI" id="CHEBI:29105"/>
    </cofactor>
    <text evidence="14">Binds 1 zinc ion per subunit.</text>
</comment>
<dbReference type="GO" id="GO:0031012">
    <property type="term" value="C:extracellular matrix"/>
    <property type="evidence" value="ECO:0007669"/>
    <property type="project" value="TreeGrafter"/>
</dbReference>
<feature type="compositionally biased region" description="Basic residues" evidence="16">
    <location>
        <begin position="237"/>
        <end position="263"/>
    </location>
</feature>
<keyword evidence="8" id="KW-0378">Hydrolase</keyword>
<dbReference type="PANTHER" id="PTHR13723">
    <property type="entry name" value="ADAMTS A DISINTEGRIN AND METALLOPROTEASE WITH THROMBOSPONDIN MOTIFS PROTEASE"/>
    <property type="match status" value="1"/>
</dbReference>
<comment type="subcellular location">
    <subcellularLocation>
        <location evidence="1">Secreted</location>
        <location evidence="1">Extracellular space</location>
        <location evidence="1">Extracellular matrix</location>
    </subcellularLocation>
</comment>
<keyword evidence="10" id="KW-0482">Metalloprotease</keyword>
<evidence type="ECO:0000256" key="17">
    <source>
        <dbReference type="SAM" id="SignalP"/>
    </source>
</evidence>
<evidence type="ECO:0000259" key="19">
    <source>
        <dbReference type="Pfam" id="PF01562"/>
    </source>
</evidence>
<evidence type="ECO:0000256" key="15">
    <source>
        <dbReference type="PIRSR" id="PIRSR613273-3"/>
    </source>
</evidence>
<dbReference type="Gene3D" id="3.40.390.10">
    <property type="entry name" value="Collagenase (Catalytic Domain)"/>
    <property type="match status" value="1"/>
</dbReference>
<dbReference type="Pfam" id="PF01562">
    <property type="entry name" value="Pep_M12B_propep"/>
    <property type="match status" value="1"/>
</dbReference>
<feature type="binding site" evidence="14">
    <location>
        <position position="480"/>
    </location>
    <ligand>
        <name>Ca(2+)</name>
        <dbReference type="ChEBI" id="CHEBI:29108"/>
        <label>1</label>
    </ligand>
</feature>
<keyword evidence="12" id="KW-0325">Glycoprotein</keyword>
<feature type="compositionally biased region" description="Basic residues" evidence="16">
    <location>
        <begin position="194"/>
        <end position="207"/>
    </location>
</feature>
<keyword evidence="5 14" id="KW-0479">Metal-binding</keyword>
<dbReference type="OrthoDB" id="412680at2759"/>
<accession>A0A9N9WTQ1</accession>
<feature type="domain" description="ADAMTS/ADAMTS-like Spacer 1" evidence="20">
    <location>
        <begin position="729"/>
        <end position="843"/>
    </location>
</feature>
<dbReference type="FunFam" id="2.20.100.10:FF:000001">
    <property type="entry name" value="semaphorin-5A isoform X1"/>
    <property type="match status" value="1"/>
</dbReference>
<feature type="binding site" description="in inhibited form" evidence="14">
    <location>
        <position position="210"/>
    </location>
    <ligand>
        <name>Zn(2+)</name>
        <dbReference type="ChEBI" id="CHEBI:29105"/>
        <note>catalytic</note>
    </ligand>
</feature>
<dbReference type="Pfam" id="PF00090">
    <property type="entry name" value="TSP_1"/>
    <property type="match status" value="1"/>
</dbReference>
<dbReference type="InterPro" id="IPR000884">
    <property type="entry name" value="TSP1_rpt"/>
</dbReference>
<feature type="disulfide bond" evidence="15">
    <location>
        <begin position="549"/>
        <end position="560"/>
    </location>
</feature>
<evidence type="ECO:0000256" key="13">
    <source>
        <dbReference type="PIRSR" id="PIRSR613273-1"/>
    </source>
</evidence>
<name>A0A9N9WTQ1_9DIPT</name>
<feature type="domain" description="ADAMTS/ADAMTS-like cysteine-rich" evidence="22">
    <location>
        <begin position="652"/>
        <end position="727"/>
    </location>
</feature>
<evidence type="ECO:0000256" key="8">
    <source>
        <dbReference type="ARBA" id="ARBA00022801"/>
    </source>
</evidence>
<dbReference type="SUPFAM" id="SSF55486">
    <property type="entry name" value="Metalloproteases ('zincins'), catalytic domain"/>
    <property type="match status" value="1"/>
</dbReference>
<feature type="disulfide bond" evidence="15">
    <location>
        <begin position="525"/>
        <end position="555"/>
    </location>
</feature>
<feature type="disulfide bond" evidence="15">
    <location>
        <begin position="598"/>
        <end position="610"/>
    </location>
</feature>
<dbReference type="Pfam" id="PF19236">
    <property type="entry name" value="ADAMTS_CR_3"/>
    <property type="match status" value="1"/>
</dbReference>
<feature type="disulfide bond" evidence="15">
    <location>
        <begin position="434"/>
        <end position="461"/>
    </location>
</feature>
<dbReference type="Pfam" id="PF19030">
    <property type="entry name" value="TSP1_ADAMTS"/>
    <property type="match status" value="2"/>
</dbReference>
<dbReference type="InterPro" id="IPR036383">
    <property type="entry name" value="TSP1_rpt_sf"/>
</dbReference>
<dbReference type="InterPro" id="IPR041645">
    <property type="entry name" value="ADAMTS_CR_2"/>
</dbReference>
<evidence type="ECO:0000313" key="23">
    <source>
        <dbReference type="EMBL" id="CAG9808818.1"/>
    </source>
</evidence>
<feature type="disulfide bond" evidence="15">
    <location>
        <begin position="587"/>
        <end position="625"/>
    </location>
</feature>
<evidence type="ECO:0000256" key="5">
    <source>
        <dbReference type="ARBA" id="ARBA00022723"/>
    </source>
</evidence>
<keyword evidence="3" id="KW-0272">Extracellular matrix</keyword>
<evidence type="ECO:0000256" key="16">
    <source>
        <dbReference type="SAM" id="MobiDB-lite"/>
    </source>
</evidence>
<dbReference type="InterPro" id="IPR050439">
    <property type="entry name" value="ADAMTS_ADAMTS-like"/>
</dbReference>
<evidence type="ECO:0000259" key="22">
    <source>
        <dbReference type="Pfam" id="PF19236"/>
    </source>
</evidence>
<sequence>MLLITICVIKFILCASTTKALVEHKGFYSNKLSDAHLTVPRKVNSFGDHLSHDLRHHHEHNHYNDSTGEPDDHAVHYHIDIHNETLHLELEPSTRFVAPLMVVERHKRDLRTQHKRPQRQTQCHYQGKVRGHENSHVAISACNGLSGFIRTNKNEYLIEPSKNHKISENGHPHVIFHRSAVKNHNNNEVEKKGAQKKRRKRKKRHHSSNCGTREPRRSTETKIEWQPQGKVIVQGGRKVRNHHNQHQQRNKNHQKNSKKRHTRSVVTPRHVEALVVADQTMVQFHEGSDVDVEAYLLTIMNMVSALYKDPTIGNSIQVVVVKIILLDEEESYQDLNVTHVAQTTLDSFCRWQRTLNPKQDEDPHHHDVAILVTRKDLCAASGCSTLGVANVAGMCRADRSCSVNEDNGITLAHTITHELGHNFGMYHDTLKTGCDKRSGSILHIMTPSFEIDTVQVSWSNCSRRDITHFLDQGLGKCLEDAPTETEYTYPDLPPGAMYNADLQCRLQFNTTDEDIKMCSQLDEICSQLWCMINGTCTTLLRPAAPGTRCGKHKWCQDQKCVDIEDLPAPVEGGWGNWSEWGPCSRACGAGISIQTRSCDHPAPAFGGEFCIGERARYKTCNIGKCPDDEPSFRAQQCSKKNSVPIKDRYFTWLPYLDIHEPCKLYCTDKDDTFIQAFDNVEDGTSCKIGTKDMCISGICKRVGCDWVVDSNTTEDQCGMCGGTGGTCTTVKGEFIEKINVSDGYYEIHLVPSGSRHITVEEMGPSKNFIAIGKADSKEFYLNGDRLIELPGEYNIAGAVGLYEREAELEKMIIPGPIKQDIAIYIIFKGKQKNLGIKYEYTLPSNSTDENIFYWKLSDFTPCSKTCGGGIQYRHAVCYKRYEGIVEDKHCWSNAENKKPEAVSRTCNDESCPADWWIGPWQPCSVTCQRIGDKHKPMKRRTILCIDHNEMALPADQCDENTRPHEVEQCSVVLPECHIDDNIQNDLSFNHDYDDKFSDNEIPYGF</sequence>
<dbReference type="Gene3D" id="3.40.1620.60">
    <property type="match status" value="1"/>
</dbReference>
<keyword evidence="14" id="KW-0106">Calcium</keyword>
<feature type="compositionally biased region" description="Basic and acidic residues" evidence="16">
    <location>
        <begin position="213"/>
        <end position="223"/>
    </location>
</feature>
<dbReference type="Pfam" id="PF05986">
    <property type="entry name" value="ADAMTS_spacer1"/>
    <property type="match status" value="1"/>
</dbReference>
<dbReference type="Gene3D" id="2.60.120.830">
    <property type="match status" value="1"/>
</dbReference>
<dbReference type="FunFam" id="3.40.390.10:FF:000001">
    <property type="entry name" value="A disintegrin and metalloproteinase with thrombospondin motifs 1"/>
    <property type="match status" value="1"/>
</dbReference>
<dbReference type="InterPro" id="IPR024079">
    <property type="entry name" value="MetalloPept_cat_dom_sf"/>
</dbReference>
<feature type="chain" id="PRO_5040235718" description="A disintegrin and metalloproteinase with thrombospondin motifs 7" evidence="17">
    <location>
        <begin position="21"/>
        <end position="1005"/>
    </location>
</feature>
<keyword evidence="24" id="KW-1185">Reference proteome</keyword>
<evidence type="ECO:0000256" key="4">
    <source>
        <dbReference type="ARBA" id="ARBA00022670"/>
    </source>
</evidence>
<dbReference type="SMART" id="SM00209">
    <property type="entry name" value="TSP1"/>
    <property type="match status" value="3"/>
</dbReference>
<reference evidence="23" key="2">
    <citation type="submission" date="2022-10" db="EMBL/GenBank/DDBJ databases">
        <authorList>
            <consortium name="ENA_rothamsted_submissions"/>
            <consortium name="culmorum"/>
            <person name="King R."/>
        </authorList>
    </citation>
    <scope>NUCLEOTIDE SEQUENCE</scope>
</reference>
<keyword evidence="7" id="KW-0677">Repeat</keyword>
<evidence type="ECO:0000259" key="21">
    <source>
        <dbReference type="Pfam" id="PF17771"/>
    </source>
</evidence>
<feature type="disulfide bond" evidence="15">
    <location>
        <begin position="395"/>
        <end position="477"/>
    </location>
</feature>
<feature type="disulfide bond" evidence="15">
    <location>
        <begin position="518"/>
        <end position="536"/>
    </location>
</feature>
<evidence type="ECO:0000259" key="20">
    <source>
        <dbReference type="Pfam" id="PF05986"/>
    </source>
</evidence>
<evidence type="ECO:0000259" key="18">
    <source>
        <dbReference type="Pfam" id="PF01421"/>
    </source>
</evidence>
<evidence type="ECO:0000256" key="7">
    <source>
        <dbReference type="ARBA" id="ARBA00022737"/>
    </source>
</evidence>
<evidence type="ECO:0000256" key="14">
    <source>
        <dbReference type="PIRSR" id="PIRSR613273-2"/>
    </source>
</evidence>
<dbReference type="InterPro" id="IPR013273">
    <property type="entry name" value="ADAMTS/ADAMTS-like"/>
</dbReference>
<feature type="disulfide bond" evidence="15">
    <location>
        <begin position="378"/>
        <end position="383"/>
    </location>
</feature>
<dbReference type="AlphaFoldDB" id="A0A9N9WTQ1"/>
<feature type="signal peptide" evidence="17">
    <location>
        <begin position="1"/>
        <end position="20"/>
    </location>
</feature>
<dbReference type="Gene3D" id="2.20.100.10">
    <property type="entry name" value="Thrombospondin type-1 (TSP1) repeat"/>
    <property type="match status" value="3"/>
</dbReference>
<proteinExistence type="predicted"/>
<evidence type="ECO:0000256" key="9">
    <source>
        <dbReference type="ARBA" id="ARBA00022833"/>
    </source>
</evidence>
<dbReference type="CDD" id="cd04273">
    <property type="entry name" value="ZnMc_ADAMTS_like"/>
    <property type="match status" value="1"/>
</dbReference>
<dbReference type="PRINTS" id="PR01857">
    <property type="entry name" value="ADAMTSFAMILY"/>
</dbReference>
<dbReference type="PANTHER" id="PTHR13723:SF200">
    <property type="entry name" value="ADAM METALLOPEPTIDASE WITH THROMBOSPONDIN TYPE 1 MOTIF B, ISOFORM B"/>
    <property type="match status" value="1"/>
</dbReference>
<protein>
    <recommendedName>
        <fullName evidence="25">A disintegrin and metalloproteinase with thrombospondin motifs 7</fullName>
    </recommendedName>
</protein>
<dbReference type="EMBL" id="OU895879">
    <property type="protein sequence ID" value="CAG9808818.1"/>
    <property type="molecule type" value="Genomic_DNA"/>
</dbReference>
<dbReference type="GO" id="GO:0004222">
    <property type="term" value="F:metalloendopeptidase activity"/>
    <property type="evidence" value="ECO:0007669"/>
    <property type="project" value="InterPro"/>
</dbReference>
<keyword evidence="11 15" id="KW-1015">Disulfide bond</keyword>
<evidence type="ECO:0000256" key="3">
    <source>
        <dbReference type="ARBA" id="ARBA00022530"/>
    </source>
</evidence>
<evidence type="ECO:0000256" key="11">
    <source>
        <dbReference type="ARBA" id="ARBA00023157"/>
    </source>
</evidence>
<feature type="binding site" evidence="14">
    <location>
        <position position="417"/>
    </location>
    <ligand>
        <name>Zn(2+)</name>
        <dbReference type="ChEBI" id="CHEBI:29105"/>
        <note>catalytic</note>
    </ligand>
</feature>
<feature type="domain" description="ADAMTS cysteine-rich" evidence="21">
    <location>
        <begin position="494"/>
        <end position="561"/>
    </location>
</feature>
<feature type="binding site" evidence="14">
    <location>
        <position position="427"/>
    </location>
    <ligand>
        <name>Zn(2+)</name>
        <dbReference type="ChEBI" id="CHEBI:29105"/>
        <note>catalytic</note>
    </ligand>
</feature>
<evidence type="ECO:0008006" key="25">
    <source>
        <dbReference type="Google" id="ProtNLM"/>
    </source>
</evidence>
<gene>
    <name evidence="23" type="ORF">CHIRRI_LOCUS11654</name>
</gene>
<feature type="disulfide bond" evidence="15">
    <location>
        <begin position="349"/>
        <end position="401"/>
    </location>
</feature>
<keyword evidence="4" id="KW-0645">Protease</keyword>
<keyword evidence="6 17" id="KW-0732">Signal</keyword>
<keyword evidence="9 14" id="KW-0862">Zinc</keyword>
<feature type="binding site" evidence="14">
    <location>
        <position position="272"/>
    </location>
    <ligand>
        <name>Ca(2+)</name>
        <dbReference type="ChEBI" id="CHEBI:29108"/>
        <label>2</label>
    </ligand>
</feature>
<evidence type="ECO:0000256" key="10">
    <source>
        <dbReference type="ARBA" id="ARBA00023049"/>
    </source>
</evidence>
<feature type="binding site" evidence="14">
    <location>
        <position position="360"/>
    </location>
    <ligand>
        <name>Ca(2+)</name>
        <dbReference type="ChEBI" id="CHEBI:29108"/>
        <label>2</label>
    </ligand>
</feature>
<dbReference type="InterPro" id="IPR045371">
    <property type="entry name" value="ADAMTS_CR_3"/>
</dbReference>
<dbReference type="InterPro" id="IPR002870">
    <property type="entry name" value="Peptidase_M12B_N"/>
</dbReference>
<feature type="domain" description="Peptidase M12B" evidence="18">
    <location>
        <begin position="269"/>
        <end position="482"/>
    </location>
</feature>
<feature type="region of interest" description="Disordered" evidence="16">
    <location>
        <begin position="179"/>
        <end position="265"/>
    </location>
</feature>
<feature type="binding site" evidence="14">
    <location>
        <position position="477"/>
    </location>
    <ligand>
        <name>Ca(2+)</name>
        <dbReference type="ChEBI" id="CHEBI:29108"/>
        <label>1</label>
    </ligand>
</feature>
<dbReference type="GO" id="GO:0030198">
    <property type="term" value="P:extracellular matrix organization"/>
    <property type="evidence" value="ECO:0007669"/>
    <property type="project" value="InterPro"/>
</dbReference>
<feature type="binding site" evidence="14">
    <location>
        <position position="421"/>
    </location>
    <ligand>
        <name>Zn(2+)</name>
        <dbReference type="ChEBI" id="CHEBI:29105"/>
        <note>catalytic</note>
    </ligand>
</feature>
<evidence type="ECO:0000256" key="6">
    <source>
        <dbReference type="ARBA" id="ARBA00022729"/>
    </source>
</evidence>
<evidence type="ECO:0000256" key="12">
    <source>
        <dbReference type="ARBA" id="ARBA00023180"/>
    </source>
</evidence>
<dbReference type="InterPro" id="IPR010294">
    <property type="entry name" value="ADAMTS_spacer1"/>
</dbReference>
<evidence type="ECO:0000256" key="2">
    <source>
        <dbReference type="ARBA" id="ARBA00022525"/>
    </source>
</evidence>
<dbReference type="FunFam" id="2.20.100.10:FF:000005">
    <property type="entry name" value="ADAM metallopeptidase with thrombospondin type 1 motif 9"/>
    <property type="match status" value="1"/>
</dbReference>
<feature type="disulfide bond" evidence="15">
    <location>
        <begin position="504"/>
        <end position="530"/>
    </location>
</feature>
<feature type="binding site" evidence="14">
    <location>
        <position position="367"/>
    </location>
    <ligand>
        <name>Ca(2+)</name>
        <dbReference type="ChEBI" id="CHEBI:29108"/>
        <label>1</label>
    </ligand>
</feature>
<feature type="disulfide bond" evidence="15">
    <location>
        <begin position="583"/>
        <end position="620"/>
    </location>
</feature>
<organism evidence="23 24">
    <name type="scientific">Chironomus riparius</name>
    <dbReference type="NCBI Taxonomy" id="315576"/>
    <lineage>
        <taxon>Eukaryota</taxon>
        <taxon>Metazoa</taxon>
        <taxon>Ecdysozoa</taxon>
        <taxon>Arthropoda</taxon>
        <taxon>Hexapoda</taxon>
        <taxon>Insecta</taxon>
        <taxon>Pterygota</taxon>
        <taxon>Neoptera</taxon>
        <taxon>Endopterygota</taxon>
        <taxon>Diptera</taxon>
        <taxon>Nematocera</taxon>
        <taxon>Chironomoidea</taxon>
        <taxon>Chironomidae</taxon>
        <taxon>Chironominae</taxon>
        <taxon>Chironomus</taxon>
    </lineage>
</organism>
<dbReference type="Pfam" id="PF17771">
    <property type="entry name" value="ADAMTS_CR_2"/>
    <property type="match status" value="1"/>
</dbReference>
<evidence type="ECO:0000256" key="1">
    <source>
        <dbReference type="ARBA" id="ARBA00004498"/>
    </source>
</evidence>
<dbReference type="SUPFAM" id="SSF82895">
    <property type="entry name" value="TSP-1 type 1 repeat"/>
    <property type="match status" value="3"/>
</dbReference>
<feature type="binding site" evidence="14">
    <location>
        <position position="480"/>
    </location>
    <ligand>
        <name>Ca(2+)</name>
        <dbReference type="ChEBI" id="CHEBI:29108"/>
        <label>2</label>
    </ligand>
</feature>
<dbReference type="InterPro" id="IPR001590">
    <property type="entry name" value="Peptidase_M12B"/>
</dbReference>
<dbReference type="Proteomes" id="UP001153620">
    <property type="component" value="Chromosome 3"/>
</dbReference>
<keyword evidence="2" id="KW-0964">Secreted</keyword>
<feature type="active site" evidence="13">
    <location>
        <position position="418"/>
    </location>
</feature>